<dbReference type="AlphaFoldDB" id="A0A0D6MQA8"/>
<comment type="caution">
    <text evidence="1">The sequence shown here is derived from an EMBL/GenBank/DDBJ whole genome shotgun (WGS) entry which is preliminary data.</text>
</comment>
<gene>
    <name evidence="1" type="ORF">Tasa_048_088</name>
</gene>
<sequence>MSAGPETAGLQRAAEICDQFESENFAVSLDFQKSSVSNPDFRVLGGDGSWSLSFADHAHIHCCKAHAAREIAAFIRRMIDEGSEH</sequence>
<keyword evidence="2" id="KW-1185">Reference proteome</keyword>
<evidence type="ECO:0000313" key="1">
    <source>
        <dbReference type="EMBL" id="GAN55463.1"/>
    </source>
</evidence>
<organism evidence="1 2">
    <name type="scientific">Tanticharoenia sakaeratensis NBRC 103193</name>
    <dbReference type="NCBI Taxonomy" id="1231623"/>
    <lineage>
        <taxon>Bacteria</taxon>
        <taxon>Pseudomonadati</taxon>
        <taxon>Pseudomonadota</taxon>
        <taxon>Alphaproteobacteria</taxon>
        <taxon>Acetobacterales</taxon>
        <taxon>Acetobacteraceae</taxon>
        <taxon>Tanticharoenia</taxon>
    </lineage>
</organism>
<name>A0A0D6MQA8_9PROT</name>
<dbReference type="EMBL" id="BALE01000048">
    <property type="protein sequence ID" value="GAN55463.1"/>
    <property type="molecule type" value="Genomic_DNA"/>
</dbReference>
<reference evidence="1 2" key="1">
    <citation type="submission" date="2012-10" db="EMBL/GenBank/DDBJ databases">
        <title>Genome sequencing of Tanticharoenia sakaeratensis NBRC 103193.</title>
        <authorList>
            <person name="Azuma Y."/>
            <person name="Hadano H."/>
            <person name="Hirakawa H."/>
            <person name="Matsushita K."/>
        </authorList>
    </citation>
    <scope>NUCLEOTIDE SEQUENCE [LARGE SCALE GENOMIC DNA]</scope>
    <source>
        <strain evidence="1 2">NBRC 103193</strain>
    </source>
</reference>
<proteinExistence type="predicted"/>
<dbReference type="STRING" id="1231623.Tasa_048_088"/>
<protein>
    <submittedName>
        <fullName evidence="1">Uncharacterized protein</fullName>
    </submittedName>
</protein>
<accession>A0A0D6MQA8</accession>
<evidence type="ECO:0000313" key="2">
    <source>
        <dbReference type="Proteomes" id="UP000032679"/>
    </source>
</evidence>
<dbReference type="Proteomes" id="UP000032679">
    <property type="component" value="Unassembled WGS sequence"/>
</dbReference>
<dbReference type="RefSeq" id="WP_048850621.1">
    <property type="nucleotide sequence ID" value="NZ_BALE01000048.1"/>
</dbReference>